<dbReference type="SUPFAM" id="SSF52540">
    <property type="entry name" value="P-loop containing nucleoside triphosphate hydrolases"/>
    <property type="match status" value="1"/>
</dbReference>
<dbReference type="Pfam" id="PF00005">
    <property type="entry name" value="ABC_tran"/>
    <property type="match status" value="2"/>
</dbReference>
<organism evidence="3 4">
    <name type="scientific">Gossypium mustelinum</name>
    <name type="common">Cotton</name>
    <name type="synonym">Gossypium caicoense</name>
    <dbReference type="NCBI Taxonomy" id="34275"/>
    <lineage>
        <taxon>Eukaryota</taxon>
        <taxon>Viridiplantae</taxon>
        <taxon>Streptophyta</taxon>
        <taxon>Embryophyta</taxon>
        <taxon>Tracheophyta</taxon>
        <taxon>Spermatophyta</taxon>
        <taxon>Magnoliopsida</taxon>
        <taxon>eudicotyledons</taxon>
        <taxon>Gunneridae</taxon>
        <taxon>Pentapetalae</taxon>
        <taxon>rosids</taxon>
        <taxon>malvids</taxon>
        <taxon>Malvales</taxon>
        <taxon>Malvaceae</taxon>
        <taxon>Malvoideae</taxon>
        <taxon>Gossypium</taxon>
    </lineage>
</organism>
<dbReference type="GO" id="GO:0009941">
    <property type="term" value="C:chloroplast envelope"/>
    <property type="evidence" value="ECO:0007669"/>
    <property type="project" value="TreeGrafter"/>
</dbReference>
<evidence type="ECO:0000256" key="1">
    <source>
        <dbReference type="ARBA" id="ARBA00022448"/>
    </source>
</evidence>
<feature type="domain" description="ABC transporter" evidence="2">
    <location>
        <begin position="104"/>
        <end position="156"/>
    </location>
</feature>
<dbReference type="CDD" id="cd03225">
    <property type="entry name" value="ABC_cobalt_CbiO_domain1"/>
    <property type="match status" value="1"/>
</dbReference>
<dbReference type="InterPro" id="IPR015856">
    <property type="entry name" value="ABC_transpr_CbiO/EcfA_su"/>
</dbReference>
<proteinExistence type="predicted"/>
<name>A0A5D2V9F2_GOSMU</name>
<dbReference type="GO" id="GO:0016887">
    <property type="term" value="F:ATP hydrolysis activity"/>
    <property type="evidence" value="ECO:0007669"/>
    <property type="project" value="InterPro"/>
</dbReference>
<sequence length="171" mass="18464">MNLSTLARTSLLHLSPLRSTSSTRDNATESVAIEGRNINFSVNTRQGKIVPILKDCSIRIPSGQLWMLLGPNGCGKSTLLKVVMPTVEADVAFGLGRLNLTNSEVRSRVSKALEAVGMSEYLQRPVQTLSGGQKQRVAIAGALAEACKVLLLDELTTFLDESDQEKLQHCG</sequence>
<dbReference type="PANTHER" id="PTHR43514">
    <property type="entry name" value="ABC TRANSPORTER I FAMILY MEMBER 10"/>
    <property type="match status" value="1"/>
</dbReference>
<dbReference type="EMBL" id="CM017652">
    <property type="protein sequence ID" value="TYI85983.1"/>
    <property type="molecule type" value="Genomic_DNA"/>
</dbReference>
<feature type="domain" description="ABC transporter" evidence="2">
    <location>
        <begin position="53"/>
        <end position="85"/>
    </location>
</feature>
<dbReference type="InterPro" id="IPR003439">
    <property type="entry name" value="ABC_transporter-like_ATP-bd"/>
</dbReference>
<keyword evidence="1" id="KW-0813">Transport</keyword>
<evidence type="ECO:0000259" key="2">
    <source>
        <dbReference type="Pfam" id="PF00005"/>
    </source>
</evidence>
<dbReference type="PANTHER" id="PTHR43514:SF4">
    <property type="entry name" value="ABC TRANSPORTER I FAMILY MEMBER 10"/>
    <property type="match status" value="1"/>
</dbReference>
<dbReference type="AlphaFoldDB" id="A0A5D2V9F2"/>
<reference evidence="3 4" key="1">
    <citation type="submission" date="2019-07" db="EMBL/GenBank/DDBJ databases">
        <title>WGS assembly of Gossypium mustelinum.</title>
        <authorList>
            <person name="Chen Z.J."/>
            <person name="Sreedasyam A."/>
            <person name="Ando A."/>
            <person name="Song Q."/>
            <person name="De L."/>
            <person name="Hulse-Kemp A."/>
            <person name="Ding M."/>
            <person name="Ye W."/>
            <person name="Kirkbride R."/>
            <person name="Jenkins J."/>
            <person name="Plott C."/>
            <person name="Lovell J."/>
            <person name="Lin Y.-M."/>
            <person name="Vaughn R."/>
            <person name="Liu B."/>
            <person name="Li W."/>
            <person name="Simpson S."/>
            <person name="Scheffler B."/>
            <person name="Saski C."/>
            <person name="Grover C."/>
            <person name="Hu G."/>
            <person name="Conover J."/>
            <person name="Carlson J."/>
            <person name="Shu S."/>
            <person name="Boston L."/>
            <person name="Williams M."/>
            <person name="Peterson D."/>
            <person name="Mcgee K."/>
            <person name="Jones D."/>
            <person name="Wendel J."/>
            <person name="Stelly D."/>
            <person name="Grimwood J."/>
            <person name="Schmutz J."/>
        </authorList>
    </citation>
    <scope>NUCLEOTIDE SEQUENCE [LARGE SCALE GENOMIC DNA]</scope>
    <source>
        <strain evidence="3">1408120.09</strain>
    </source>
</reference>
<gene>
    <name evidence="3" type="ORF">E1A91_D04G036100v1</name>
</gene>
<dbReference type="GO" id="GO:0055085">
    <property type="term" value="P:transmembrane transport"/>
    <property type="evidence" value="ECO:0007669"/>
    <property type="project" value="InterPro"/>
</dbReference>
<dbReference type="InterPro" id="IPR050334">
    <property type="entry name" value="Molybdenum_import_ModC"/>
</dbReference>
<dbReference type="GO" id="GO:0005524">
    <property type="term" value="F:ATP binding"/>
    <property type="evidence" value="ECO:0007669"/>
    <property type="project" value="InterPro"/>
</dbReference>
<dbReference type="Gene3D" id="3.40.50.300">
    <property type="entry name" value="P-loop containing nucleotide triphosphate hydrolases"/>
    <property type="match status" value="2"/>
</dbReference>
<dbReference type="GO" id="GO:0016020">
    <property type="term" value="C:membrane"/>
    <property type="evidence" value="ECO:0007669"/>
    <property type="project" value="InterPro"/>
</dbReference>
<protein>
    <recommendedName>
        <fullName evidence="2">ABC transporter domain-containing protein</fullName>
    </recommendedName>
</protein>
<evidence type="ECO:0000313" key="4">
    <source>
        <dbReference type="Proteomes" id="UP000323597"/>
    </source>
</evidence>
<dbReference type="Proteomes" id="UP000323597">
    <property type="component" value="Chromosome D04"/>
</dbReference>
<dbReference type="InterPro" id="IPR027417">
    <property type="entry name" value="P-loop_NTPase"/>
</dbReference>
<accession>A0A5D2V9F2</accession>
<keyword evidence="4" id="KW-1185">Reference proteome</keyword>
<evidence type="ECO:0000313" key="3">
    <source>
        <dbReference type="EMBL" id="TYI85983.1"/>
    </source>
</evidence>